<keyword evidence="13" id="KW-1185">Reference proteome</keyword>
<dbReference type="OrthoDB" id="6921389at2759"/>
<dbReference type="PROSITE" id="PS00723">
    <property type="entry name" value="POLYPRENYL_SYNTHASE_1"/>
    <property type="match status" value="1"/>
</dbReference>
<accession>A0A067MKY3</accession>
<dbReference type="InterPro" id="IPR033749">
    <property type="entry name" value="Polyprenyl_synt_CS"/>
</dbReference>
<dbReference type="InterPro" id="IPR000092">
    <property type="entry name" value="Polyprenyl_synt"/>
</dbReference>
<name>A0A067MKY3_BOTB1</name>
<evidence type="ECO:0000256" key="1">
    <source>
        <dbReference type="ARBA" id="ARBA00001946"/>
    </source>
</evidence>
<dbReference type="EMBL" id="KL198051">
    <property type="protein sequence ID" value="KDQ12231.1"/>
    <property type="molecule type" value="Genomic_DNA"/>
</dbReference>
<keyword evidence="3" id="KW-0479">Metal-binding</keyword>
<comment type="similarity">
    <text evidence="2 11">Belongs to the FPP/GGPP synthase family.</text>
</comment>
<organism evidence="12 13">
    <name type="scientific">Botryobasidium botryosum (strain FD-172 SS1)</name>
    <dbReference type="NCBI Taxonomy" id="930990"/>
    <lineage>
        <taxon>Eukaryota</taxon>
        <taxon>Fungi</taxon>
        <taxon>Dikarya</taxon>
        <taxon>Basidiomycota</taxon>
        <taxon>Agaricomycotina</taxon>
        <taxon>Agaricomycetes</taxon>
        <taxon>Cantharellales</taxon>
        <taxon>Botryobasidiaceae</taxon>
        <taxon>Botryobasidium</taxon>
    </lineage>
</organism>
<comment type="cofactor">
    <cofactor evidence="1">
        <name>Mg(2+)</name>
        <dbReference type="ChEBI" id="CHEBI:18420"/>
    </cofactor>
</comment>
<evidence type="ECO:0000256" key="2">
    <source>
        <dbReference type="ARBA" id="ARBA00006706"/>
    </source>
</evidence>
<evidence type="ECO:0000256" key="5">
    <source>
        <dbReference type="ARBA" id="ARBA00032052"/>
    </source>
</evidence>
<evidence type="ECO:0000256" key="4">
    <source>
        <dbReference type="ARBA" id="ARBA00022842"/>
    </source>
</evidence>
<protein>
    <recommendedName>
        <fullName evidence="9">(2E,6E)-farnesyl diphosphate synthase</fullName>
    </recommendedName>
    <alternativeName>
        <fullName evidence="8">Dimethylallyltranstransferase</fullName>
    </alternativeName>
    <alternativeName>
        <fullName evidence="7">Farnesyl diphosphate synthase</fullName>
    </alternativeName>
    <alternativeName>
        <fullName evidence="5">Farnesyltranstransferase</fullName>
    </alternativeName>
    <alternativeName>
        <fullName evidence="10">Geranylgeranyl diphosphate synthase</fullName>
    </alternativeName>
    <alternativeName>
        <fullName evidence="6">Geranyltranstransferase</fullName>
    </alternativeName>
</protein>
<evidence type="ECO:0000256" key="6">
    <source>
        <dbReference type="ARBA" id="ARBA00032380"/>
    </source>
</evidence>
<dbReference type="Pfam" id="PF00348">
    <property type="entry name" value="polyprenyl_synt"/>
    <property type="match status" value="1"/>
</dbReference>
<dbReference type="Proteomes" id="UP000027195">
    <property type="component" value="Unassembled WGS sequence"/>
</dbReference>
<dbReference type="GO" id="GO:0004659">
    <property type="term" value="F:prenyltransferase activity"/>
    <property type="evidence" value="ECO:0007669"/>
    <property type="project" value="InterPro"/>
</dbReference>
<dbReference type="SFLD" id="SFLDS00005">
    <property type="entry name" value="Isoprenoid_Synthase_Type_I"/>
    <property type="match status" value="1"/>
</dbReference>
<evidence type="ECO:0000256" key="3">
    <source>
        <dbReference type="ARBA" id="ARBA00022723"/>
    </source>
</evidence>
<dbReference type="PANTHER" id="PTHR12001:SF44">
    <property type="entry name" value="GERANYLGERANYL PYROPHOSPHATE SYNTHASE"/>
    <property type="match status" value="1"/>
</dbReference>
<dbReference type="AlphaFoldDB" id="A0A067MKY3"/>
<sequence length="371" mass="41284">MAPIEHSEPVSDDLLLEPYQYLSRVQGKQVSSRLLDILGTVLGASQETLDVCKDAAQRLQTLALLVDDIEDGGQVRRGQPAAHVVYGIPATINSAYIECFRVLESVSNLDVNPAARMRIFAEEMIDAHRGQGLDMYWRDRGVCPDIEQYAEMALGKTGALLRIGLRLLMALTPPFIDPLDKKIIGDVPKELGNLLELTNLFSLYYQIRDDYLDLAVGGPLEATKGLACDLEEGKFSFPLIMALRYSADVSTEDIIERITEIHSARPTDRSSKLEFIALLEKVGAFDRTRGYIEIAHARLEQLMRNLQECNDVSAAEGTQKQALDMLKAALEKLHEPLRPASTMSTLALSDESTRPTWDMISFVGRISRNHP</sequence>
<evidence type="ECO:0000256" key="11">
    <source>
        <dbReference type="RuleBase" id="RU004466"/>
    </source>
</evidence>
<proteinExistence type="inferred from homology"/>
<keyword evidence="4" id="KW-0460">Magnesium</keyword>
<dbReference type="GO" id="GO:0008299">
    <property type="term" value="P:isoprenoid biosynthetic process"/>
    <property type="evidence" value="ECO:0007669"/>
    <property type="project" value="InterPro"/>
</dbReference>
<dbReference type="PANTHER" id="PTHR12001">
    <property type="entry name" value="GERANYLGERANYL PYROPHOSPHATE SYNTHASE"/>
    <property type="match status" value="1"/>
</dbReference>
<dbReference type="STRING" id="930990.A0A067MKY3"/>
<evidence type="ECO:0000256" key="8">
    <source>
        <dbReference type="ARBA" id="ARBA00032448"/>
    </source>
</evidence>
<evidence type="ECO:0000313" key="12">
    <source>
        <dbReference type="EMBL" id="KDQ12231.1"/>
    </source>
</evidence>
<evidence type="ECO:0000256" key="9">
    <source>
        <dbReference type="ARBA" id="ARBA00032873"/>
    </source>
</evidence>
<reference evidence="13" key="1">
    <citation type="journal article" date="2014" name="Proc. Natl. Acad. Sci. U.S.A.">
        <title>Extensive sampling of basidiomycete genomes demonstrates inadequacy of the white-rot/brown-rot paradigm for wood decay fungi.</title>
        <authorList>
            <person name="Riley R."/>
            <person name="Salamov A.A."/>
            <person name="Brown D.W."/>
            <person name="Nagy L.G."/>
            <person name="Floudas D."/>
            <person name="Held B.W."/>
            <person name="Levasseur A."/>
            <person name="Lombard V."/>
            <person name="Morin E."/>
            <person name="Otillar R."/>
            <person name="Lindquist E.A."/>
            <person name="Sun H."/>
            <person name="LaButti K.M."/>
            <person name="Schmutz J."/>
            <person name="Jabbour D."/>
            <person name="Luo H."/>
            <person name="Baker S.E."/>
            <person name="Pisabarro A.G."/>
            <person name="Walton J.D."/>
            <person name="Blanchette R.A."/>
            <person name="Henrissat B."/>
            <person name="Martin F."/>
            <person name="Cullen D."/>
            <person name="Hibbett D.S."/>
            <person name="Grigoriev I.V."/>
        </authorList>
    </citation>
    <scope>NUCLEOTIDE SEQUENCE [LARGE SCALE GENOMIC DNA]</scope>
    <source>
        <strain evidence="13">FD-172 SS1</strain>
    </source>
</reference>
<keyword evidence="11" id="KW-0808">Transferase</keyword>
<dbReference type="InParanoid" id="A0A067MKY3"/>
<dbReference type="GO" id="GO:0046872">
    <property type="term" value="F:metal ion binding"/>
    <property type="evidence" value="ECO:0007669"/>
    <property type="project" value="UniProtKB-KW"/>
</dbReference>
<dbReference type="SUPFAM" id="SSF48576">
    <property type="entry name" value="Terpenoid synthases"/>
    <property type="match status" value="1"/>
</dbReference>
<dbReference type="HOGENOM" id="CLU_014015_6_0_1"/>
<gene>
    <name evidence="12" type="ORF">BOTBODRAFT_418561</name>
</gene>
<dbReference type="Gene3D" id="1.10.600.10">
    <property type="entry name" value="Farnesyl Diphosphate Synthase"/>
    <property type="match status" value="1"/>
</dbReference>
<evidence type="ECO:0000256" key="7">
    <source>
        <dbReference type="ARBA" id="ARBA00032424"/>
    </source>
</evidence>
<evidence type="ECO:0000256" key="10">
    <source>
        <dbReference type="ARBA" id="ARBA00033096"/>
    </source>
</evidence>
<dbReference type="InterPro" id="IPR008949">
    <property type="entry name" value="Isoprenoid_synthase_dom_sf"/>
</dbReference>
<evidence type="ECO:0000313" key="13">
    <source>
        <dbReference type="Proteomes" id="UP000027195"/>
    </source>
</evidence>